<dbReference type="CDD" id="cd05233">
    <property type="entry name" value="SDR_c"/>
    <property type="match status" value="1"/>
</dbReference>
<protein>
    <submittedName>
        <fullName evidence="4">Short-chain dehydrogenase</fullName>
    </submittedName>
</protein>
<accession>A0A7I9VC54</accession>
<dbReference type="NCBIfam" id="NF005873">
    <property type="entry name" value="PRK07814.1"/>
    <property type="match status" value="1"/>
</dbReference>
<dbReference type="SUPFAM" id="SSF51735">
    <property type="entry name" value="NAD(P)-binding Rossmann-fold domains"/>
    <property type="match status" value="1"/>
</dbReference>
<sequence>MLEKFQLTDRVAIVTGAGRGIGAAIAVGFAEAGADVVISARTASDLDEVAAKVAALGRRAVAVPLDLASDDPAALVTAAVENFGRLDVVVNNVGGAMPKPFLQTSVKELVGAFSFNVGTTHALTLAAVPEMLKNDDGGSVINVSSSIGRFAGRGYAAYGTAKAAVAHYTRLAAEDLAPRIRVNAIAPGSILTPALDYVAQNDDMRTAIEAKTPMRRIGEPEEIAATAVYLASAAGGYMTGKILEVDGGIGAPNFALPIPDL</sequence>
<organism evidence="4 5">
    <name type="scientific">Gordonia spumicola</name>
    <dbReference type="NCBI Taxonomy" id="589161"/>
    <lineage>
        <taxon>Bacteria</taxon>
        <taxon>Bacillati</taxon>
        <taxon>Actinomycetota</taxon>
        <taxon>Actinomycetes</taxon>
        <taxon>Mycobacteriales</taxon>
        <taxon>Gordoniaceae</taxon>
        <taxon>Gordonia</taxon>
    </lineage>
</organism>
<dbReference type="PRINTS" id="PR00080">
    <property type="entry name" value="SDRFAMILY"/>
</dbReference>
<dbReference type="Proteomes" id="UP000444960">
    <property type="component" value="Unassembled WGS sequence"/>
</dbReference>
<evidence type="ECO:0000313" key="4">
    <source>
        <dbReference type="EMBL" id="GEE02925.1"/>
    </source>
</evidence>
<evidence type="ECO:0000313" key="5">
    <source>
        <dbReference type="Proteomes" id="UP000444960"/>
    </source>
</evidence>
<dbReference type="PRINTS" id="PR00081">
    <property type="entry name" value="GDHRDH"/>
</dbReference>
<dbReference type="AlphaFoldDB" id="A0A7I9VC54"/>
<keyword evidence="5" id="KW-1185">Reference proteome</keyword>
<dbReference type="GO" id="GO:0016491">
    <property type="term" value="F:oxidoreductase activity"/>
    <property type="evidence" value="ECO:0007669"/>
    <property type="project" value="UniProtKB-KW"/>
</dbReference>
<dbReference type="Gene3D" id="3.40.50.720">
    <property type="entry name" value="NAD(P)-binding Rossmann-like Domain"/>
    <property type="match status" value="1"/>
</dbReference>
<dbReference type="EMBL" id="BJOV01000005">
    <property type="protein sequence ID" value="GEE02925.1"/>
    <property type="molecule type" value="Genomic_DNA"/>
</dbReference>
<evidence type="ECO:0000259" key="3">
    <source>
        <dbReference type="SMART" id="SM00822"/>
    </source>
</evidence>
<dbReference type="OrthoDB" id="9803333at2"/>
<comment type="caution">
    <text evidence="4">The sequence shown here is derived from an EMBL/GenBank/DDBJ whole genome shotgun (WGS) entry which is preliminary data.</text>
</comment>
<dbReference type="PANTHER" id="PTHR43639">
    <property type="entry name" value="OXIDOREDUCTASE, SHORT-CHAIN DEHYDROGENASE/REDUCTASE FAMILY (AFU_ORTHOLOGUE AFUA_5G02870)"/>
    <property type="match status" value="1"/>
</dbReference>
<name>A0A7I9VC54_9ACTN</name>
<feature type="domain" description="Ketoreductase" evidence="3">
    <location>
        <begin position="10"/>
        <end position="183"/>
    </location>
</feature>
<keyword evidence="2" id="KW-0560">Oxidoreductase</keyword>
<comment type="similarity">
    <text evidence="1">Belongs to the short-chain dehydrogenases/reductases (SDR) family.</text>
</comment>
<dbReference type="PROSITE" id="PS00061">
    <property type="entry name" value="ADH_SHORT"/>
    <property type="match status" value="1"/>
</dbReference>
<dbReference type="PANTHER" id="PTHR43639:SF1">
    <property type="entry name" value="SHORT-CHAIN DEHYDROGENASE_REDUCTASE FAMILY PROTEIN"/>
    <property type="match status" value="1"/>
</dbReference>
<dbReference type="InterPro" id="IPR020904">
    <property type="entry name" value="Sc_DH/Rdtase_CS"/>
</dbReference>
<evidence type="ECO:0000256" key="1">
    <source>
        <dbReference type="ARBA" id="ARBA00006484"/>
    </source>
</evidence>
<dbReference type="InterPro" id="IPR002347">
    <property type="entry name" value="SDR_fam"/>
</dbReference>
<dbReference type="InterPro" id="IPR057326">
    <property type="entry name" value="KR_dom"/>
</dbReference>
<evidence type="ECO:0000256" key="2">
    <source>
        <dbReference type="ARBA" id="ARBA00023002"/>
    </source>
</evidence>
<dbReference type="FunFam" id="3.40.50.720:FF:000084">
    <property type="entry name" value="Short-chain dehydrogenase reductase"/>
    <property type="match status" value="1"/>
</dbReference>
<reference evidence="5" key="1">
    <citation type="submission" date="2019-06" db="EMBL/GenBank/DDBJ databases">
        <title>Gordonia isolated from sludge of a wastewater treatment plant.</title>
        <authorList>
            <person name="Tamura T."/>
            <person name="Aoyama K."/>
            <person name="Kang Y."/>
            <person name="Saito S."/>
            <person name="Akiyama N."/>
            <person name="Yazawa K."/>
            <person name="Gonoi T."/>
            <person name="Mikami Y."/>
        </authorList>
    </citation>
    <scope>NUCLEOTIDE SEQUENCE [LARGE SCALE GENOMIC DNA]</scope>
    <source>
        <strain evidence="5">NBRC 107696</strain>
    </source>
</reference>
<dbReference type="InterPro" id="IPR036291">
    <property type="entry name" value="NAD(P)-bd_dom_sf"/>
</dbReference>
<dbReference type="Pfam" id="PF13561">
    <property type="entry name" value="adh_short_C2"/>
    <property type="match status" value="1"/>
</dbReference>
<dbReference type="SMART" id="SM00822">
    <property type="entry name" value="PKS_KR"/>
    <property type="match status" value="1"/>
</dbReference>
<dbReference type="RefSeq" id="WP_161896547.1">
    <property type="nucleotide sequence ID" value="NZ_BJOV01000005.1"/>
</dbReference>
<proteinExistence type="inferred from homology"/>
<gene>
    <name evidence="4" type="ORF">nbrc107696_33710</name>
</gene>